<proteinExistence type="predicted"/>
<reference evidence="1" key="1">
    <citation type="journal article" date="2014" name="Int. J. Syst. Evol. Microbiol.">
        <title>Complete genome sequence of Corynebacterium casei LMG S-19264T (=DSM 44701T), isolated from a smear-ripened cheese.</title>
        <authorList>
            <consortium name="US DOE Joint Genome Institute (JGI-PGF)"/>
            <person name="Walter F."/>
            <person name="Albersmeier A."/>
            <person name="Kalinowski J."/>
            <person name="Ruckert C."/>
        </authorList>
    </citation>
    <scope>NUCLEOTIDE SEQUENCE</scope>
    <source>
        <strain evidence="1">JCM 3090</strain>
    </source>
</reference>
<organism evidence="1 2">
    <name type="scientific">Pilimelia anulata</name>
    <dbReference type="NCBI Taxonomy" id="53371"/>
    <lineage>
        <taxon>Bacteria</taxon>
        <taxon>Bacillati</taxon>
        <taxon>Actinomycetota</taxon>
        <taxon>Actinomycetes</taxon>
        <taxon>Micromonosporales</taxon>
        <taxon>Micromonosporaceae</taxon>
        <taxon>Pilimelia</taxon>
    </lineage>
</organism>
<sequence length="65" mass="6997">MGASAGDGAGGPEYDLAQRRYTRVVNHRVILAGVPQRSSAPRERASWRLANAGAGYERMQVAALR</sequence>
<dbReference type="Proteomes" id="UP000649739">
    <property type="component" value="Unassembled WGS sequence"/>
</dbReference>
<keyword evidence="2" id="KW-1185">Reference proteome</keyword>
<comment type="caution">
    <text evidence="1">The sequence shown here is derived from an EMBL/GenBank/DDBJ whole genome shotgun (WGS) entry which is preliminary data.</text>
</comment>
<gene>
    <name evidence="1" type="ORF">GCM10010123_20540</name>
</gene>
<dbReference type="AlphaFoldDB" id="A0A8J3B557"/>
<evidence type="ECO:0000313" key="2">
    <source>
        <dbReference type="Proteomes" id="UP000649739"/>
    </source>
</evidence>
<reference evidence="1" key="2">
    <citation type="submission" date="2020-09" db="EMBL/GenBank/DDBJ databases">
        <authorList>
            <person name="Sun Q."/>
            <person name="Ohkuma M."/>
        </authorList>
    </citation>
    <scope>NUCLEOTIDE SEQUENCE</scope>
    <source>
        <strain evidence="1">JCM 3090</strain>
    </source>
</reference>
<accession>A0A8J3B557</accession>
<name>A0A8J3B557_9ACTN</name>
<evidence type="ECO:0000313" key="1">
    <source>
        <dbReference type="EMBL" id="GGJ90567.1"/>
    </source>
</evidence>
<protein>
    <submittedName>
        <fullName evidence="1">Uncharacterized protein</fullName>
    </submittedName>
</protein>
<dbReference type="EMBL" id="BMQB01000003">
    <property type="protein sequence ID" value="GGJ90567.1"/>
    <property type="molecule type" value="Genomic_DNA"/>
</dbReference>